<evidence type="ECO:0000313" key="2">
    <source>
        <dbReference type="Proteomes" id="UP000824881"/>
    </source>
</evidence>
<protein>
    <submittedName>
        <fullName evidence="1">Uncharacterized protein</fullName>
    </submittedName>
</protein>
<dbReference type="EMBL" id="WQMT02000007">
    <property type="protein sequence ID" value="KAG9220768.1"/>
    <property type="molecule type" value="Genomic_DNA"/>
</dbReference>
<reference evidence="1 2" key="1">
    <citation type="journal article" date="2021" name="Appl. Environ. Microbiol.">
        <title>Genetic linkage and physical mapping for an oyster mushroom Pleurotus cornucopiae and QTL analysis for the trait cap color.</title>
        <authorList>
            <person name="Zhang Y."/>
            <person name="Gao W."/>
            <person name="Sonnenberg A."/>
            <person name="Chen Q."/>
            <person name="Zhang J."/>
            <person name="Huang C."/>
        </authorList>
    </citation>
    <scope>NUCLEOTIDE SEQUENCE [LARGE SCALE GENOMIC DNA]</scope>
    <source>
        <strain evidence="1">CCMSSC00406</strain>
    </source>
</reference>
<organism evidence="1 2">
    <name type="scientific">Pleurotus cornucopiae</name>
    <name type="common">Cornucopia mushroom</name>
    <dbReference type="NCBI Taxonomy" id="5321"/>
    <lineage>
        <taxon>Eukaryota</taxon>
        <taxon>Fungi</taxon>
        <taxon>Dikarya</taxon>
        <taxon>Basidiomycota</taxon>
        <taxon>Agaricomycotina</taxon>
        <taxon>Agaricomycetes</taxon>
        <taxon>Agaricomycetidae</taxon>
        <taxon>Agaricales</taxon>
        <taxon>Pleurotineae</taxon>
        <taxon>Pleurotaceae</taxon>
        <taxon>Pleurotus</taxon>
    </lineage>
</organism>
<gene>
    <name evidence="1" type="ORF">CCMSSC00406_0002632</name>
</gene>
<sequence>MNAPRDWTDFSALDPNSDSVIATYFEVARALREESRPSRGGRKPWLTSLAANILGNDEAHNIAVAWLKSAFTASDKDLKKAQQFSQRLSSPRRLDKDSVAIFVDAWWIFSENQGGTTLVADFLNKKRRERGFVDDLNFNKQSGGQLQEVCPANAEAVNGQSPAKRSHARDSVPETSAPKKTKVVKQPSKQQKRTGRKRKRLLQPNNISSTGGSVTNAPVAPSCADIKVEGVEPGPLPVTTNAIGEGASIQQRPHVVSSDLRPHLPQPYSVGPLRQMPSVLDTYEEAPPMPNWIMDGIDIEQTGDLNAANPSIPDNAPPTTGQSAPKPCLQIKPPLWAVSRQEVCESFDWFRSYQGGVYHANGFAKGYLLSAFAASRDIFHHGGQIIISHGGGKWESQHMTRGQVETHLADDQLAQDKSVRALIANYNSKRPLALLIDDKYALFPFNLSASGITYAVLGFYFISGYWAEYQKASNERGRVVRYKFAFQWCSNQIFWLIKLGFKFHSDAEKGLGPIVAGLSLGAPALMHFRPCSRFEPDVNKRGTVLSLILRHGDILLMDGSKVQQFYEHTVVPANFRIAATARFISPENAMDGSAKRAIKLEA</sequence>
<keyword evidence="2" id="KW-1185">Reference proteome</keyword>
<accession>A0ACB7ITC0</accession>
<comment type="caution">
    <text evidence="1">The sequence shown here is derived from an EMBL/GenBank/DDBJ whole genome shotgun (WGS) entry which is preliminary data.</text>
</comment>
<proteinExistence type="predicted"/>
<name>A0ACB7ITC0_PLECO</name>
<dbReference type="Proteomes" id="UP000824881">
    <property type="component" value="Unassembled WGS sequence"/>
</dbReference>
<evidence type="ECO:0000313" key="1">
    <source>
        <dbReference type="EMBL" id="KAG9220768.1"/>
    </source>
</evidence>